<gene>
    <name evidence="12" type="ORF">HPB52_005389</name>
</gene>
<evidence type="ECO:0000256" key="9">
    <source>
        <dbReference type="ARBA" id="ARBA00023224"/>
    </source>
</evidence>
<dbReference type="PROSITE" id="PS50262">
    <property type="entry name" value="G_PROTEIN_RECEP_F1_2"/>
    <property type="match status" value="1"/>
</dbReference>
<keyword evidence="6" id="KW-0297">G-protein coupled receptor</keyword>
<evidence type="ECO:0000313" key="12">
    <source>
        <dbReference type="EMBL" id="KAH7982493.1"/>
    </source>
</evidence>
<name>A0A9D4QGQ3_RHISA</name>
<dbReference type="PANTHER" id="PTHR46925">
    <property type="entry name" value="G-PROTEIN COUPLED RECEPTOR TKR-1-RELATED"/>
    <property type="match status" value="1"/>
</dbReference>
<dbReference type="InterPro" id="IPR001681">
    <property type="entry name" value="Neurokn_rcpt"/>
</dbReference>
<evidence type="ECO:0000313" key="13">
    <source>
        <dbReference type="Proteomes" id="UP000821837"/>
    </source>
</evidence>
<sequence>MCVQVVKMLFTVVFLFAVCWLPYHAYFLYVSHNPHVVYLDHIQHVYLAMYWLAMSHAMCNPIVYYCMNKRKIRMFRSTRCSVIPRRHVT</sequence>
<feature type="domain" description="G-protein coupled receptors family 1 profile" evidence="11">
    <location>
        <begin position="1"/>
        <end position="64"/>
    </location>
</feature>
<dbReference type="InterPro" id="IPR017452">
    <property type="entry name" value="GPCR_Rhodpsn_7TM"/>
</dbReference>
<evidence type="ECO:0000256" key="2">
    <source>
        <dbReference type="ARBA" id="ARBA00010663"/>
    </source>
</evidence>
<keyword evidence="4 10" id="KW-0812">Transmembrane</keyword>
<keyword evidence="8" id="KW-0675">Receptor</keyword>
<dbReference type="VEuPathDB" id="VectorBase:RSAN_029319"/>
<evidence type="ECO:0000256" key="8">
    <source>
        <dbReference type="ARBA" id="ARBA00023170"/>
    </source>
</evidence>
<evidence type="ECO:0000256" key="3">
    <source>
        <dbReference type="ARBA" id="ARBA00022475"/>
    </source>
</evidence>
<dbReference type="Pfam" id="PF00001">
    <property type="entry name" value="7tm_1"/>
    <property type="match status" value="1"/>
</dbReference>
<dbReference type="AlphaFoldDB" id="A0A9D4QGQ3"/>
<evidence type="ECO:0000256" key="7">
    <source>
        <dbReference type="ARBA" id="ARBA00023136"/>
    </source>
</evidence>
<comment type="similarity">
    <text evidence="2">Belongs to the G-protein coupled receptor 1 family.</text>
</comment>
<dbReference type="PRINTS" id="PR00237">
    <property type="entry name" value="GPCRRHODOPSN"/>
</dbReference>
<proteinExistence type="inferred from homology"/>
<keyword evidence="5 10" id="KW-1133">Transmembrane helix</keyword>
<evidence type="ECO:0000256" key="5">
    <source>
        <dbReference type="ARBA" id="ARBA00022989"/>
    </source>
</evidence>
<accession>A0A9D4QGQ3</accession>
<dbReference type="Proteomes" id="UP000821837">
    <property type="component" value="Chromosome 1"/>
</dbReference>
<feature type="transmembrane region" description="Helical" evidence="10">
    <location>
        <begin position="49"/>
        <end position="67"/>
    </location>
</feature>
<dbReference type="GO" id="GO:0005886">
    <property type="term" value="C:plasma membrane"/>
    <property type="evidence" value="ECO:0007669"/>
    <property type="project" value="UniProtKB-SubCell"/>
</dbReference>
<feature type="transmembrane region" description="Helical" evidence="10">
    <location>
        <begin position="9"/>
        <end position="29"/>
    </location>
</feature>
<protein>
    <recommendedName>
        <fullName evidence="11">G-protein coupled receptors family 1 profile domain-containing protein</fullName>
    </recommendedName>
</protein>
<keyword evidence="7 10" id="KW-0472">Membrane</keyword>
<reference evidence="12" key="2">
    <citation type="submission" date="2021-09" db="EMBL/GenBank/DDBJ databases">
        <authorList>
            <person name="Jia N."/>
            <person name="Wang J."/>
            <person name="Shi W."/>
            <person name="Du L."/>
            <person name="Sun Y."/>
            <person name="Zhan W."/>
            <person name="Jiang J."/>
            <person name="Wang Q."/>
            <person name="Zhang B."/>
            <person name="Ji P."/>
            <person name="Sakyi L.B."/>
            <person name="Cui X."/>
            <person name="Yuan T."/>
            <person name="Jiang B."/>
            <person name="Yang W."/>
            <person name="Lam T.T.-Y."/>
            <person name="Chang Q."/>
            <person name="Ding S."/>
            <person name="Wang X."/>
            <person name="Zhu J."/>
            <person name="Ruan X."/>
            <person name="Zhao L."/>
            <person name="Wei J."/>
            <person name="Que T."/>
            <person name="Du C."/>
            <person name="Cheng J."/>
            <person name="Dai P."/>
            <person name="Han X."/>
            <person name="Huang E."/>
            <person name="Gao Y."/>
            <person name="Liu J."/>
            <person name="Shao H."/>
            <person name="Ye R."/>
            <person name="Li L."/>
            <person name="Wei W."/>
            <person name="Wang X."/>
            <person name="Wang C."/>
            <person name="Huo Q."/>
            <person name="Li W."/>
            <person name="Guo W."/>
            <person name="Chen H."/>
            <person name="Chen S."/>
            <person name="Zhou L."/>
            <person name="Zhou L."/>
            <person name="Ni X."/>
            <person name="Tian J."/>
            <person name="Zhou Y."/>
            <person name="Sheng Y."/>
            <person name="Liu T."/>
            <person name="Pan Y."/>
            <person name="Xia L."/>
            <person name="Li J."/>
            <person name="Zhao F."/>
            <person name="Cao W."/>
        </authorList>
    </citation>
    <scope>NUCLEOTIDE SEQUENCE</scope>
    <source>
        <strain evidence="12">Rsan-2018</strain>
        <tissue evidence="12">Larvae</tissue>
    </source>
</reference>
<dbReference type="Gene3D" id="1.20.1070.10">
    <property type="entry name" value="Rhodopsin 7-helix transmembrane proteins"/>
    <property type="match status" value="1"/>
</dbReference>
<evidence type="ECO:0000259" key="11">
    <source>
        <dbReference type="PROSITE" id="PS50262"/>
    </source>
</evidence>
<evidence type="ECO:0000256" key="1">
    <source>
        <dbReference type="ARBA" id="ARBA00004651"/>
    </source>
</evidence>
<keyword evidence="3" id="KW-1003">Cell membrane</keyword>
<dbReference type="SUPFAM" id="SSF81321">
    <property type="entry name" value="Family A G protein-coupled receptor-like"/>
    <property type="match status" value="1"/>
</dbReference>
<comment type="subcellular location">
    <subcellularLocation>
        <location evidence="1">Cell membrane</location>
        <topology evidence="1">Multi-pass membrane protein</topology>
    </subcellularLocation>
</comment>
<evidence type="ECO:0000256" key="6">
    <source>
        <dbReference type="ARBA" id="ARBA00023040"/>
    </source>
</evidence>
<evidence type="ECO:0000256" key="10">
    <source>
        <dbReference type="SAM" id="Phobius"/>
    </source>
</evidence>
<comment type="caution">
    <text evidence="12">The sequence shown here is derived from an EMBL/GenBank/DDBJ whole genome shotgun (WGS) entry which is preliminary data.</text>
</comment>
<dbReference type="InterPro" id="IPR000276">
    <property type="entry name" value="GPCR_Rhodpsn"/>
</dbReference>
<dbReference type="GO" id="GO:0004995">
    <property type="term" value="F:tachykinin receptor activity"/>
    <property type="evidence" value="ECO:0007669"/>
    <property type="project" value="InterPro"/>
</dbReference>
<organism evidence="12 13">
    <name type="scientific">Rhipicephalus sanguineus</name>
    <name type="common">Brown dog tick</name>
    <name type="synonym">Ixodes sanguineus</name>
    <dbReference type="NCBI Taxonomy" id="34632"/>
    <lineage>
        <taxon>Eukaryota</taxon>
        <taxon>Metazoa</taxon>
        <taxon>Ecdysozoa</taxon>
        <taxon>Arthropoda</taxon>
        <taxon>Chelicerata</taxon>
        <taxon>Arachnida</taxon>
        <taxon>Acari</taxon>
        <taxon>Parasitiformes</taxon>
        <taxon>Ixodida</taxon>
        <taxon>Ixodoidea</taxon>
        <taxon>Ixodidae</taxon>
        <taxon>Rhipicephalinae</taxon>
        <taxon>Rhipicephalus</taxon>
        <taxon>Rhipicephalus</taxon>
    </lineage>
</organism>
<evidence type="ECO:0000256" key="4">
    <source>
        <dbReference type="ARBA" id="ARBA00022692"/>
    </source>
</evidence>
<keyword evidence="9" id="KW-0807">Transducer</keyword>
<keyword evidence="13" id="KW-1185">Reference proteome</keyword>
<dbReference type="PANTHER" id="PTHR46925:SF2">
    <property type="entry name" value="G-PROTEIN COUPLED RECEPTOR TKR-1-RELATED"/>
    <property type="match status" value="1"/>
</dbReference>
<reference evidence="12" key="1">
    <citation type="journal article" date="2020" name="Cell">
        <title>Large-Scale Comparative Analyses of Tick Genomes Elucidate Their Genetic Diversity and Vector Capacities.</title>
        <authorList>
            <consortium name="Tick Genome and Microbiome Consortium (TIGMIC)"/>
            <person name="Jia N."/>
            <person name="Wang J."/>
            <person name="Shi W."/>
            <person name="Du L."/>
            <person name="Sun Y."/>
            <person name="Zhan W."/>
            <person name="Jiang J.F."/>
            <person name="Wang Q."/>
            <person name="Zhang B."/>
            <person name="Ji P."/>
            <person name="Bell-Sakyi L."/>
            <person name="Cui X.M."/>
            <person name="Yuan T.T."/>
            <person name="Jiang B.G."/>
            <person name="Yang W.F."/>
            <person name="Lam T.T."/>
            <person name="Chang Q.C."/>
            <person name="Ding S.J."/>
            <person name="Wang X.J."/>
            <person name="Zhu J.G."/>
            <person name="Ruan X.D."/>
            <person name="Zhao L."/>
            <person name="Wei J.T."/>
            <person name="Ye R.Z."/>
            <person name="Que T.C."/>
            <person name="Du C.H."/>
            <person name="Zhou Y.H."/>
            <person name="Cheng J.X."/>
            <person name="Dai P.F."/>
            <person name="Guo W.B."/>
            <person name="Han X.H."/>
            <person name="Huang E.J."/>
            <person name="Li L.F."/>
            <person name="Wei W."/>
            <person name="Gao Y.C."/>
            <person name="Liu J.Z."/>
            <person name="Shao H.Z."/>
            <person name="Wang X."/>
            <person name="Wang C.C."/>
            <person name="Yang T.C."/>
            <person name="Huo Q.B."/>
            <person name="Li W."/>
            <person name="Chen H.Y."/>
            <person name="Chen S.E."/>
            <person name="Zhou L.G."/>
            <person name="Ni X.B."/>
            <person name="Tian J.H."/>
            <person name="Sheng Y."/>
            <person name="Liu T."/>
            <person name="Pan Y.S."/>
            <person name="Xia L.Y."/>
            <person name="Li J."/>
            <person name="Zhao F."/>
            <person name="Cao W.C."/>
        </authorList>
    </citation>
    <scope>NUCLEOTIDE SEQUENCE</scope>
    <source>
        <strain evidence="12">Rsan-2018</strain>
    </source>
</reference>
<dbReference type="EMBL" id="JABSTV010001245">
    <property type="protein sequence ID" value="KAH7982493.1"/>
    <property type="molecule type" value="Genomic_DNA"/>
</dbReference>